<feature type="domain" description="F-box" evidence="1">
    <location>
        <begin position="12"/>
        <end position="58"/>
    </location>
</feature>
<dbReference type="PROSITE" id="PS50181">
    <property type="entry name" value="FBOX"/>
    <property type="match status" value="1"/>
</dbReference>
<proteinExistence type="predicted"/>
<dbReference type="Gene3D" id="3.80.10.10">
    <property type="entry name" value="Ribonuclease Inhibitor"/>
    <property type="match status" value="1"/>
</dbReference>
<evidence type="ECO:0000313" key="2">
    <source>
        <dbReference type="EMBL" id="KAI6661668.1"/>
    </source>
</evidence>
<dbReference type="Pfam" id="PF00646">
    <property type="entry name" value="F-box"/>
    <property type="match status" value="1"/>
</dbReference>
<protein>
    <recommendedName>
        <fullName evidence="1">F-box domain-containing protein</fullName>
    </recommendedName>
</protein>
<dbReference type="InterPro" id="IPR001810">
    <property type="entry name" value="F-box_dom"/>
</dbReference>
<evidence type="ECO:0000259" key="1">
    <source>
        <dbReference type="PROSITE" id="PS50181"/>
    </source>
</evidence>
<dbReference type="Proteomes" id="UP001165289">
    <property type="component" value="Unassembled WGS sequence"/>
</dbReference>
<keyword evidence="3" id="KW-1185">Reference proteome</keyword>
<dbReference type="InterPro" id="IPR032675">
    <property type="entry name" value="LRR_dom_sf"/>
</dbReference>
<accession>A0AAV7KK36</accession>
<dbReference type="InterPro" id="IPR036047">
    <property type="entry name" value="F-box-like_dom_sf"/>
</dbReference>
<sequence length="670" mass="77549">MAVANAELNMRHRLLLHFPLEVLYRILNYLELRDILAFRNTCKSFYSICQSPAAYEHLTIDRSINFKNLTRKSDKSYFANTRFICWKGSPKKLHNFSDLKLQSFPKLTSLDLSHSPIYMKHLCKLDNKFGYLKSVKLCMSMPHGFSGYSVGLYNQLKLVLIHFLSQLLQTNTIESVRLLFTLETTISDISSTTSVSDLCLDLKRMPRKVIIENFALFCFKVTNPSILYSQSHGIEEFVIRQSDSGYGIFTIPITFSLPAECDPSPQNIRSIYLEHNTIPKIISIQDMNCIDETNFHRQYKDLNYLPEPFLEWIDYGKLCFLDLSRMSSSVTTKINLDLLYNLRDLNIFGQSSILLHILDQVHIRVLFPNLKELNIGGIQCCQLFDRVRKQILWLSISQLTSLRALTLTPCMTLLPSNSIFKDNFNSNAYQPLKLRKMETYGICVPYLFRSCPYLERFTVTDKSLVRCQLCTEEYANLKQTRKFLNPVSSITEFPLTYFSLYYKQGVIDNFSTLLLEEIASLQLTNLTHFSIQTNRNFLSNILCRFIHDNSDLITLRIDCSMHFTPLIFKSLKLLKYLENLFLIGSNASELNLLESVIAEQPLLSLVWLHFQGLTAKQGKELQTRLLQLKQVRAVQDDNLTVHYGIREYLLPDNMYSVITGYLYSKSGISK</sequence>
<dbReference type="SMART" id="SM00256">
    <property type="entry name" value="FBOX"/>
    <property type="match status" value="1"/>
</dbReference>
<organism evidence="2 3">
    <name type="scientific">Oopsacas minuta</name>
    <dbReference type="NCBI Taxonomy" id="111878"/>
    <lineage>
        <taxon>Eukaryota</taxon>
        <taxon>Metazoa</taxon>
        <taxon>Porifera</taxon>
        <taxon>Hexactinellida</taxon>
        <taxon>Hexasterophora</taxon>
        <taxon>Lyssacinosida</taxon>
        <taxon>Leucopsacidae</taxon>
        <taxon>Oopsacas</taxon>
    </lineage>
</organism>
<dbReference type="AlphaFoldDB" id="A0AAV7KK36"/>
<dbReference type="SUPFAM" id="SSF81383">
    <property type="entry name" value="F-box domain"/>
    <property type="match status" value="1"/>
</dbReference>
<dbReference type="EMBL" id="JAKMXF010000011">
    <property type="protein sequence ID" value="KAI6661668.1"/>
    <property type="molecule type" value="Genomic_DNA"/>
</dbReference>
<evidence type="ECO:0000313" key="3">
    <source>
        <dbReference type="Proteomes" id="UP001165289"/>
    </source>
</evidence>
<reference evidence="2 3" key="1">
    <citation type="journal article" date="2023" name="BMC Biol.">
        <title>The compact genome of the sponge Oopsacas minuta (Hexactinellida) is lacking key metazoan core genes.</title>
        <authorList>
            <person name="Santini S."/>
            <person name="Schenkelaars Q."/>
            <person name="Jourda C."/>
            <person name="Duchesne M."/>
            <person name="Belahbib H."/>
            <person name="Rocher C."/>
            <person name="Selva M."/>
            <person name="Riesgo A."/>
            <person name="Vervoort M."/>
            <person name="Leys S.P."/>
            <person name="Kodjabachian L."/>
            <person name="Le Bivic A."/>
            <person name="Borchiellini C."/>
            <person name="Claverie J.M."/>
            <person name="Renard E."/>
        </authorList>
    </citation>
    <scope>NUCLEOTIDE SEQUENCE [LARGE SCALE GENOMIC DNA]</scope>
    <source>
        <strain evidence="2">SPO-2</strain>
    </source>
</reference>
<comment type="caution">
    <text evidence="2">The sequence shown here is derived from an EMBL/GenBank/DDBJ whole genome shotgun (WGS) entry which is preliminary data.</text>
</comment>
<gene>
    <name evidence="2" type="ORF">LOD99_13540</name>
</gene>
<name>A0AAV7KK36_9METZ</name>